<dbReference type="SMART" id="SM00382">
    <property type="entry name" value="AAA"/>
    <property type="match status" value="2"/>
</dbReference>
<dbReference type="FunFam" id="3.40.50.300:FF:000913">
    <property type="entry name" value="ABC multidrug transporter SitT"/>
    <property type="match status" value="1"/>
</dbReference>
<dbReference type="GO" id="GO:0005524">
    <property type="term" value="F:ATP binding"/>
    <property type="evidence" value="ECO:0007669"/>
    <property type="project" value="UniProtKB-KW"/>
</dbReference>
<dbReference type="Pfam" id="PF00664">
    <property type="entry name" value="ABC_membrane"/>
    <property type="match status" value="2"/>
</dbReference>
<dbReference type="InterPro" id="IPR027417">
    <property type="entry name" value="P-loop_NTPase"/>
</dbReference>
<dbReference type="InterPro" id="IPR003593">
    <property type="entry name" value="AAA+_ATPase"/>
</dbReference>
<evidence type="ECO:0000256" key="2">
    <source>
        <dbReference type="ARBA" id="ARBA00004308"/>
    </source>
</evidence>
<keyword evidence="16" id="KW-1185">Reference proteome</keyword>
<feature type="domain" description="ABC transporter" evidence="13">
    <location>
        <begin position="1076"/>
        <end position="1312"/>
    </location>
</feature>
<feature type="transmembrane region" description="Helical" evidence="12">
    <location>
        <begin position="350"/>
        <end position="369"/>
    </location>
</feature>
<evidence type="ECO:0000259" key="13">
    <source>
        <dbReference type="PROSITE" id="PS50893"/>
    </source>
</evidence>
<dbReference type="PANTHER" id="PTHR43394">
    <property type="entry name" value="ATP-DEPENDENT PERMEASE MDL1, MITOCHONDRIAL"/>
    <property type="match status" value="1"/>
</dbReference>
<evidence type="ECO:0000256" key="10">
    <source>
        <dbReference type="ARBA" id="ARBA00023136"/>
    </source>
</evidence>
<keyword evidence="7" id="KW-0547">Nucleotide-binding</keyword>
<dbReference type="PROSITE" id="PS50929">
    <property type="entry name" value="ABC_TM1F"/>
    <property type="match status" value="2"/>
</dbReference>
<dbReference type="SUPFAM" id="SSF90123">
    <property type="entry name" value="ABC transporter transmembrane region"/>
    <property type="match status" value="2"/>
</dbReference>
<keyword evidence="4" id="KW-0813">Transport</keyword>
<dbReference type="InterPro" id="IPR036640">
    <property type="entry name" value="ABC1_TM_sf"/>
</dbReference>
<dbReference type="InterPro" id="IPR011527">
    <property type="entry name" value="ABC1_TM_dom"/>
</dbReference>
<dbReference type="Pfam" id="PF00005">
    <property type="entry name" value="ABC_tran"/>
    <property type="match status" value="2"/>
</dbReference>
<keyword evidence="6" id="KW-0677">Repeat</keyword>
<feature type="transmembrane region" description="Helical" evidence="12">
    <location>
        <begin position="975"/>
        <end position="995"/>
    </location>
</feature>
<comment type="subcellular location">
    <subcellularLocation>
        <location evidence="2">Endomembrane system</location>
    </subcellularLocation>
    <subcellularLocation>
        <location evidence="1">Membrane</location>
        <topology evidence="1">Multi-pass membrane protein</topology>
    </subcellularLocation>
</comment>
<dbReference type="GO" id="GO:0090374">
    <property type="term" value="P:oligopeptide export from mitochondrion"/>
    <property type="evidence" value="ECO:0007669"/>
    <property type="project" value="TreeGrafter"/>
</dbReference>
<reference evidence="15" key="1">
    <citation type="submission" date="2023-06" db="EMBL/GenBank/DDBJ databases">
        <title>Draft genome of Marssonina rosae.</title>
        <authorList>
            <person name="Cheng Q."/>
        </authorList>
    </citation>
    <scope>NUCLEOTIDE SEQUENCE</scope>
    <source>
        <strain evidence="15">R4</strain>
    </source>
</reference>
<feature type="transmembrane region" description="Helical" evidence="12">
    <location>
        <begin position="891"/>
        <end position="911"/>
    </location>
</feature>
<dbReference type="GO" id="GO:0015421">
    <property type="term" value="F:ABC-type oligopeptide transporter activity"/>
    <property type="evidence" value="ECO:0007669"/>
    <property type="project" value="TreeGrafter"/>
</dbReference>
<dbReference type="GO" id="GO:0005743">
    <property type="term" value="C:mitochondrial inner membrane"/>
    <property type="evidence" value="ECO:0007669"/>
    <property type="project" value="TreeGrafter"/>
</dbReference>
<evidence type="ECO:0000256" key="4">
    <source>
        <dbReference type="ARBA" id="ARBA00022448"/>
    </source>
</evidence>
<evidence type="ECO:0000259" key="14">
    <source>
        <dbReference type="PROSITE" id="PS50929"/>
    </source>
</evidence>
<keyword evidence="9 12" id="KW-1133">Transmembrane helix</keyword>
<evidence type="ECO:0000313" key="16">
    <source>
        <dbReference type="Proteomes" id="UP001285354"/>
    </source>
</evidence>
<keyword evidence="5 12" id="KW-0812">Transmembrane</keyword>
<feature type="transmembrane region" description="Helical" evidence="12">
    <location>
        <begin position="746"/>
        <end position="766"/>
    </location>
</feature>
<protein>
    <recommendedName>
        <fullName evidence="17">ABC transporter</fullName>
    </recommendedName>
</protein>
<gene>
    <name evidence="15" type="ORF">QTJ16_002863</name>
</gene>
<proteinExistence type="inferred from homology"/>
<evidence type="ECO:0000256" key="1">
    <source>
        <dbReference type="ARBA" id="ARBA00004141"/>
    </source>
</evidence>
<evidence type="ECO:0008006" key="17">
    <source>
        <dbReference type="Google" id="ProtNLM"/>
    </source>
</evidence>
<organism evidence="15 16">
    <name type="scientific">Diplocarpon rosae</name>
    <dbReference type="NCBI Taxonomy" id="946125"/>
    <lineage>
        <taxon>Eukaryota</taxon>
        <taxon>Fungi</taxon>
        <taxon>Dikarya</taxon>
        <taxon>Ascomycota</taxon>
        <taxon>Pezizomycotina</taxon>
        <taxon>Leotiomycetes</taxon>
        <taxon>Helotiales</taxon>
        <taxon>Drepanopezizaceae</taxon>
        <taxon>Diplocarpon</taxon>
    </lineage>
</organism>
<feature type="transmembrane region" description="Helical" evidence="12">
    <location>
        <begin position="132"/>
        <end position="154"/>
    </location>
</feature>
<dbReference type="GO" id="GO:0016887">
    <property type="term" value="F:ATP hydrolysis activity"/>
    <property type="evidence" value="ECO:0007669"/>
    <property type="project" value="InterPro"/>
</dbReference>
<feature type="domain" description="ABC transporter" evidence="13">
    <location>
        <begin position="417"/>
        <end position="675"/>
    </location>
</feature>
<comment type="similarity">
    <text evidence="3">Belongs to the ABC transporter superfamily. ABCB family. Multidrug resistance exporter (TC 3.A.1.201) subfamily.</text>
</comment>
<dbReference type="CDD" id="cd18577">
    <property type="entry name" value="ABC_6TM_Pgp_ABCB1_D1_like"/>
    <property type="match status" value="1"/>
</dbReference>
<dbReference type="Gene3D" id="3.40.50.300">
    <property type="entry name" value="P-loop containing nucleotide triphosphate hydrolases"/>
    <property type="match status" value="2"/>
</dbReference>
<evidence type="ECO:0000256" key="8">
    <source>
        <dbReference type="ARBA" id="ARBA00022840"/>
    </source>
</evidence>
<evidence type="ECO:0000256" key="7">
    <source>
        <dbReference type="ARBA" id="ARBA00022741"/>
    </source>
</evidence>
<feature type="transmembrane region" description="Helical" evidence="12">
    <location>
        <begin position="862"/>
        <end position="885"/>
    </location>
</feature>
<name>A0AAD9WE11_9HELO</name>
<comment type="caution">
    <text evidence="15">The sequence shown here is derived from an EMBL/GenBank/DDBJ whole genome shotgun (WGS) entry which is preliminary data.</text>
</comment>
<dbReference type="SUPFAM" id="SSF52540">
    <property type="entry name" value="P-loop containing nucleoside triphosphate hydrolases"/>
    <property type="match status" value="2"/>
</dbReference>
<dbReference type="GO" id="GO:0012505">
    <property type="term" value="C:endomembrane system"/>
    <property type="evidence" value="ECO:0007669"/>
    <property type="project" value="UniProtKB-SubCell"/>
</dbReference>
<evidence type="ECO:0000256" key="11">
    <source>
        <dbReference type="SAM" id="MobiDB-lite"/>
    </source>
</evidence>
<feature type="transmembrane region" description="Helical" evidence="12">
    <location>
        <begin position="216"/>
        <end position="232"/>
    </location>
</feature>
<evidence type="ECO:0000256" key="9">
    <source>
        <dbReference type="ARBA" id="ARBA00022989"/>
    </source>
</evidence>
<keyword evidence="10 12" id="KW-0472">Membrane</keyword>
<dbReference type="CDD" id="cd18578">
    <property type="entry name" value="ABC_6TM_Pgp_ABCB1_D2_like"/>
    <property type="match status" value="1"/>
</dbReference>
<feature type="transmembrane region" description="Helical" evidence="12">
    <location>
        <begin position="786"/>
        <end position="807"/>
    </location>
</feature>
<dbReference type="Proteomes" id="UP001285354">
    <property type="component" value="Unassembled WGS sequence"/>
</dbReference>
<dbReference type="InterPro" id="IPR039421">
    <property type="entry name" value="Type_1_exporter"/>
</dbReference>
<dbReference type="PROSITE" id="PS00211">
    <property type="entry name" value="ABC_TRANSPORTER_1"/>
    <property type="match status" value="2"/>
</dbReference>
<sequence>MKEGLYGYRAGLQRPDSPGPQSPRSERAGEPLLSGGESSDIAAQEDEKNATEKPKNDTEKPKKTPLVPETATLSNYVRIFSYSTSMDKMLLFVATVASICTGVTLPVMNVVFARLVGAFGALYNPQASSPEAFLQEINVVVLDLVYLFVARLVLDYIAMFGFRMASLRISAAMRLAYIQALFAQPISTLDVLPPGQTAAIITVTANILQVGISEKLSLLIQSVSLIITALVIALWYNWLLTLVTSLGLVFLVLVYRQTIPRFMRSIGEVGEADRISSGVASEAFSSIRMIAACGAEAKMADKYAEWVEESLRRGLRMSPLVALQQAPIFFANQAFCAISFWFAVKLYQGAYITSVTTIIIVLMSVMMIMTSLGGTVAPASAAMHAASSAGILFTIIDAPRPKTNGAGDAEVSSQEDIVFENVNFTYPLRADVRVLANLNLRIPAGKMTAIVGASGSGKSTIVGLIERWYELDGNMTDNMLTMYFRNGTVSTGGRKLHEIDLKWWRSQIGLVQQEPFLFNDTIYKNVEYGLIGTEWESEPALTKRDLVRQACKEAFADEFITCLPQGYDTPVGDAGIKLSGGQRQRLAIARSIVKQPKILILDEATSAIDVHGEKIVQAALDKVSQGRTTITIAHRLSTIKKADKIVVLKKGQVVQEGTHDELLADTEGAYWHLANAQHLSLGEERAATGGERDEVASPSTSLTIFHRESLDSDRDVSSAEDALLIPRGFFGGFGRLLWEQKPHFKLYLVMILGALGAGAAFPLHSYLFAHLLSVFGLTGEELSEETSWWCLMILALAVLVGLSYFVLGWSANTVSFHITSTYRKEYFKNVLRKPISFYDNEENSIGALTSRMATDPTQLQQLLGINMAFVCISLFNILGCLALSFYFGRELASLAVLTTMPIILAAGFFRFRFEIQFEEMNHTVFAESSKFATESIGAIRTVSSLTLEDAISGRYRKLLQTHIDNAFRKAGLSTLVFALSDSVPLLCMAFVLWYGGQLLARFEYAPFNYLVVYLAIVQGSISAGQFLSFGPNIAQASAAANRIQEMRPTLTFEAKGKDLDFTESEKNEKAIRGVRIELRDVWFRYPTRDVPVLTGLDMTIEAGQFAAIVGPSGSGKTSIISLLERFYQPERGAILFHDTDIKKLALASYRSTISLVAQEPSMFSGTIRSNVLLGVDASTPESALHTACQQAEIHDFITSLPDGYSTEVGARGIALSGGQKQRLAIARALIRNPRVLLLDEATSNLDSETEREVQGVFERTGKGRTMVVVAHRLATVQNADVIFVVEAGRVVERGNHAELLRRQGVYWQMCHSQALDR</sequence>
<accession>A0AAD9WE11</accession>
<keyword evidence="8" id="KW-0067">ATP-binding</keyword>
<feature type="domain" description="ABC transmembrane type-1" evidence="14">
    <location>
        <begin position="748"/>
        <end position="1035"/>
    </location>
</feature>
<evidence type="ECO:0000313" key="15">
    <source>
        <dbReference type="EMBL" id="KAK2628217.1"/>
    </source>
</evidence>
<dbReference type="PANTHER" id="PTHR43394:SF11">
    <property type="entry name" value="ATP-BINDING CASSETTE TRANSPORTER"/>
    <property type="match status" value="1"/>
</dbReference>
<dbReference type="InterPro" id="IPR003439">
    <property type="entry name" value="ABC_transporter-like_ATP-bd"/>
</dbReference>
<dbReference type="PROSITE" id="PS50893">
    <property type="entry name" value="ABC_TRANSPORTER_2"/>
    <property type="match status" value="2"/>
</dbReference>
<feature type="transmembrane region" description="Helical" evidence="12">
    <location>
        <begin position="238"/>
        <end position="255"/>
    </location>
</feature>
<feature type="transmembrane region" description="Helical" evidence="12">
    <location>
        <begin position="320"/>
        <end position="344"/>
    </location>
</feature>
<evidence type="ECO:0000256" key="5">
    <source>
        <dbReference type="ARBA" id="ARBA00022692"/>
    </source>
</evidence>
<evidence type="ECO:0000256" key="3">
    <source>
        <dbReference type="ARBA" id="ARBA00007577"/>
    </source>
</evidence>
<evidence type="ECO:0000256" key="6">
    <source>
        <dbReference type="ARBA" id="ARBA00022737"/>
    </source>
</evidence>
<dbReference type="EMBL" id="JAUBYV010000003">
    <property type="protein sequence ID" value="KAK2628217.1"/>
    <property type="molecule type" value="Genomic_DNA"/>
</dbReference>
<feature type="domain" description="ABC transmembrane type-1" evidence="14">
    <location>
        <begin position="92"/>
        <end position="373"/>
    </location>
</feature>
<feature type="transmembrane region" description="Helical" evidence="12">
    <location>
        <begin position="89"/>
        <end position="112"/>
    </location>
</feature>
<dbReference type="Gene3D" id="1.20.1560.10">
    <property type="entry name" value="ABC transporter type 1, transmembrane domain"/>
    <property type="match status" value="1"/>
</dbReference>
<dbReference type="FunFam" id="3.40.50.300:FF:001530">
    <property type="entry name" value="ABC multidrug transporter (Eurofung)"/>
    <property type="match status" value="1"/>
</dbReference>
<evidence type="ECO:0000256" key="12">
    <source>
        <dbReference type="SAM" id="Phobius"/>
    </source>
</evidence>
<dbReference type="InterPro" id="IPR017871">
    <property type="entry name" value="ABC_transporter-like_CS"/>
</dbReference>
<feature type="region of interest" description="Disordered" evidence="11">
    <location>
        <begin position="1"/>
        <end position="67"/>
    </location>
</feature>
<feature type="compositionally biased region" description="Basic and acidic residues" evidence="11">
    <location>
        <begin position="45"/>
        <end position="62"/>
    </location>
</feature>